<protein>
    <recommendedName>
        <fullName evidence="4">Secreted protein</fullName>
    </recommendedName>
</protein>
<comment type="caution">
    <text evidence="2">The sequence shown here is derived from an EMBL/GenBank/DDBJ whole genome shotgun (WGS) entry which is preliminary data.</text>
</comment>
<gene>
    <name evidence="2" type="ORF">T10_2093</name>
</gene>
<evidence type="ECO:0000313" key="2">
    <source>
        <dbReference type="EMBL" id="KRZ67938.1"/>
    </source>
</evidence>
<dbReference type="Proteomes" id="UP000054843">
    <property type="component" value="Unassembled WGS sequence"/>
</dbReference>
<dbReference type="AlphaFoldDB" id="A0A0V1M931"/>
<sequence length="99" mass="11168">MCLFKLSSAVVSKFLTIAGLEVAAFHFQPLLCNNCCTFFKADYVAFLLSTQDLEKMLKFFIVNVSQSMDPLEKNGQLYVIQFCNSTPPYFSCSPHANNH</sequence>
<feature type="signal peptide" evidence="1">
    <location>
        <begin position="1"/>
        <end position="19"/>
    </location>
</feature>
<keyword evidence="1" id="KW-0732">Signal</keyword>
<feature type="chain" id="PRO_5006882335" description="Secreted protein" evidence="1">
    <location>
        <begin position="20"/>
        <end position="99"/>
    </location>
</feature>
<accession>A0A0V1M931</accession>
<evidence type="ECO:0000256" key="1">
    <source>
        <dbReference type="SAM" id="SignalP"/>
    </source>
</evidence>
<evidence type="ECO:0000313" key="3">
    <source>
        <dbReference type="Proteomes" id="UP000054843"/>
    </source>
</evidence>
<proteinExistence type="predicted"/>
<name>A0A0V1M931_9BILA</name>
<dbReference type="EMBL" id="JYDO01000179">
    <property type="protein sequence ID" value="KRZ67938.1"/>
    <property type="molecule type" value="Genomic_DNA"/>
</dbReference>
<keyword evidence="3" id="KW-1185">Reference proteome</keyword>
<evidence type="ECO:0008006" key="4">
    <source>
        <dbReference type="Google" id="ProtNLM"/>
    </source>
</evidence>
<organism evidence="2 3">
    <name type="scientific">Trichinella papuae</name>
    <dbReference type="NCBI Taxonomy" id="268474"/>
    <lineage>
        <taxon>Eukaryota</taxon>
        <taxon>Metazoa</taxon>
        <taxon>Ecdysozoa</taxon>
        <taxon>Nematoda</taxon>
        <taxon>Enoplea</taxon>
        <taxon>Dorylaimia</taxon>
        <taxon>Trichinellida</taxon>
        <taxon>Trichinellidae</taxon>
        <taxon>Trichinella</taxon>
    </lineage>
</organism>
<reference evidence="2 3" key="1">
    <citation type="submission" date="2015-01" db="EMBL/GenBank/DDBJ databases">
        <title>Evolution of Trichinella species and genotypes.</title>
        <authorList>
            <person name="Korhonen P.K."/>
            <person name="Edoardo P."/>
            <person name="Giuseppe L.R."/>
            <person name="Gasser R.B."/>
        </authorList>
    </citation>
    <scope>NUCLEOTIDE SEQUENCE [LARGE SCALE GENOMIC DNA]</scope>
    <source>
        <strain evidence="2">ISS1980</strain>
    </source>
</reference>